<dbReference type="CTD" id="198437"/>
<organism evidence="2 3">
    <name type="scientific">Eublepharis macularius</name>
    <name type="common">Leopard gecko</name>
    <name type="synonym">Cyrtodactylus macularius</name>
    <dbReference type="NCBI Taxonomy" id="481883"/>
    <lineage>
        <taxon>Eukaryota</taxon>
        <taxon>Metazoa</taxon>
        <taxon>Chordata</taxon>
        <taxon>Craniata</taxon>
        <taxon>Vertebrata</taxon>
        <taxon>Euteleostomi</taxon>
        <taxon>Lepidosauria</taxon>
        <taxon>Squamata</taxon>
        <taxon>Bifurcata</taxon>
        <taxon>Gekkota</taxon>
        <taxon>Eublepharidae</taxon>
        <taxon>Eublepharinae</taxon>
        <taxon>Eublepharis</taxon>
    </lineage>
</organism>
<dbReference type="PANTHER" id="PTHR35665:SF1">
    <property type="entry name" value="PROTEIN LKAAEAR1"/>
    <property type="match status" value="1"/>
</dbReference>
<dbReference type="GeneID" id="129329664"/>
<name>A0AA97JCY2_EUBMA</name>
<evidence type="ECO:0000256" key="1">
    <source>
        <dbReference type="SAM" id="MobiDB-lite"/>
    </source>
</evidence>
<keyword evidence="2" id="KW-1185">Reference proteome</keyword>
<gene>
    <name evidence="3" type="primary">LKAAEAR1</name>
</gene>
<reference evidence="3" key="1">
    <citation type="submission" date="2025-08" db="UniProtKB">
        <authorList>
            <consortium name="RefSeq"/>
        </authorList>
    </citation>
    <scope>IDENTIFICATION</scope>
    <source>
        <tissue evidence="3">Blood</tissue>
    </source>
</reference>
<dbReference type="Pfam" id="PF15478">
    <property type="entry name" value="LKAAEAR"/>
    <property type="match status" value="1"/>
</dbReference>
<dbReference type="RefSeq" id="XP_054835169.1">
    <property type="nucleotide sequence ID" value="XM_054979194.1"/>
</dbReference>
<dbReference type="KEGG" id="emc:129329664"/>
<sequence length="160" mass="18618">MPSTEVCMSRKKANTRFKKASPTSDTMKMSPEQKRRFLAFADPSEPKVKAMLSTVVLKDQKAVEEQEKVTEQKRLVGILKAAEARNRLRNSRLQYQNLRAQEIHFLISFQRTTKGAVRLEVFLPPRKNLAKLSDCMNTVQRRRIEEILEDENGEIFIRRP</sequence>
<dbReference type="PANTHER" id="PTHR35665">
    <property type="entry name" value="PROTEIN LKAAEAR1"/>
    <property type="match status" value="1"/>
</dbReference>
<feature type="region of interest" description="Disordered" evidence="1">
    <location>
        <begin position="1"/>
        <end position="32"/>
    </location>
</feature>
<proteinExistence type="predicted"/>
<feature type="compositionally biased region" description="Basic residues" evidence="1">
    <location>
        <begin position="9"/>
        <end position="19"/>
    </location>
</feature>
<dbReference type="AlphaFoldDB" id="A0AA97JCY2"/>
<dbReference type="Proteomes" id="UP001190640">
    <property type="component" value="Chromosome 5"/>
</dbReference>
<evidence type="ECO:0000313" key="2">
    <source>
        <dbReference type="Proteomes" id="UP001190640"/>
    </source>
</evidence>
<dbReference type="InterPro" id="IPR029152">
    <property type="entry name" value="LKAAEAR1"/>
</dbReference>
<protein>
    <submittedName>
        <fullName evidence="3">Protein LKAAEAR1</fullName>
    </submittedName>
</protein>
<evidence type="ECO:0000313" key="3">
    <source>
        <dbReference type="RefSeq" id="XP_054835169.1"/>
    </source>
</evidence>
<accession>A0AA97JCY2</accession>